<dbReference type="RefSeq" id="WP_067483220.1">
    <property type="nucleotide sequence ID" value="NZ_LWMN01000012.1"/>
</dbReference>
<dbReference type="GO" id="GO:0016811">
    <property type="term" value="F:hydrolase activity, acting on carbon-nitrogen (but not peptide) bonds, in linear amides"/>
    <property type="evidence" value="ECO:0007669"/>
    <property type="project" value="InterPro"/>
</dbReference>
<evidence type="ECO:0000256" key="5">
    <source>
        <dbReference type="ARBA" id="ARBA00023277"/>
    </source>
</evidence>
<dbReference type="CDD" id="cd10803">
    <property type="entry name" value="YdjC_EF3048_like"/>
    <property type="match status" value="1"/>
</dbReference>
<dbReference type="EMBL" id="LWMN01000012">
    <property type="protein sequence ID" value="OAQ55623.1"/>
    <property type="molecule type" value="Genomic_DNA"/>
</dbReference>
<keyword evidence="3" id="KW-0378">Hydrolase</keyword>
<accession>A0A179ES18</accession>
<gene>
    <name evidence="6" type="ORF">A6E74_06060</name>
</gene>
<evidence type="ECO:0008006" key="8">
    <source>
        <dbReference type="Google" id="ProtNLM"/>
    </source>
</evidence>
<dbReference type="InterPro" id="IPR011330">
    <property type="entry name" value="Glyco_hydro/deAcase_b/a-brl"/>
</dbReference>
<dbReference type="PANTHER" id="PTHR31609:SF1">
    <property type="entry name" value="CARBOHYDRATE DEACETYLASE"/>
    <property type="match status" value="1"/>
</dbReference>
<keyword evidence="2" id="KW-0479">Metal-binding</keyword>
<evidence type="ECO:0000256" key="1">
    <source>
        <dbReference type="ARBA" id="ARBA00001946"/>
    </source>
</evidence>
<comment type="cofactor">
    <cofactor evidence="1">
        <name>Mg(2+)</name>
        <dbReference type="ChEBI" id="CHEBI:18420"/>
    </cofactor>
</comment>
<dbReference type="PANTHER" id="PTHR31609">
    <property type="entry name" value="YDJC DEACETYLASE FAMILY MEMBER"/>
    <property type="match status" value="1"/>
</dbReference>
<dbReference type="Gene3D" id="3.20.20.370">
    <property type="entry name" value="Glycoside hydrolase/deacetylase"/>
    <property type="match status" value="1"/>
</dbReference>
<sequence length="270" mass="30486">MKKVIINADDFGYSAAVNAGIIKAYQDGVLTSTTLMANMPGRDGAIQLAKENQGLGVGGHLVLTCGQPLTPATSLTNEEGQFYHLEDYKKNRPLMKEEEIFHEWSSQIDYLLENGLKLTHLDSHHHVHTFPENLAITQRIAEKYQLCFRNAFDLEKQINLPYQKNISGFLDLMNYPSIRDLNQSFAENMAACLAEIQSVVEQVEDDEVTELMVHPAFVDESLYFGSSFHLQRTKEVAILCAEQLKNLLDEQEITLCNYQEISAGHLIVNH</sequence>
<name>A0A179ES18_ENTTH</name>
<reference evidence="6 7" key="1">
    <citation type="submission" date="2016-04" db="EMBL/GenBank/DDBJ databases">
        <title>Draft genome of an Enterococcus thailandicus strain isolated from bovine feces.</title>
        <authorList>
            <person name="Beukers A.G."/>
            <person name="Zaheer R."/>
            <person name="Goji N."/>
            <person name="Cook S.R."/>
            <person name="Amoako K."/>
            <person name="Chaves A.V."/>
            <person name="Ward M.P."/>
            <person name="Mcallister T.A."/>
        </authorList>
    </citation>
    <scope>NUCLEOTIDE SEQUENCE [LARGE SCALE GENOMIC DNA]</scope>
    <source>
        <strain evidence="6 7">F0711D 46</strain>
    </source>
</reference>
<dbReference type="InterPro" id="IPR006879">
    <property type="entry name" value="YdjC-like"/>
</dbReference>
<keyword evidence="4" id="KW-0460">Magnesium</keyword>
<dbReference type="GO" id="GO:0046872">
    <property type="term" value="F:metal ion binding"/>
    <property type="evidence" value="ECO:0007669"/>
    <property type="project" value="UniProtKB-KW"/>
</dbReference>
<keyword evidence="5" id="KW-0119">Carbohydrate metabolism</keyword>
<organism evidence="6 7">
    <name type="scientific">Enterococcus thailandicus</name>
    <dbReference type="NCBI Taxonomy" id="417368"/>
    <lineage>
        <taxon>Bacteria</taxon>
        <taxon>Bacillati</taxon>
        <taxon>Bacillota</taxon>
        <taxon>Bacilli</taxon>
        <taxon>Lactobacillales</taxon>
        <taxon>Enterococcaceae</taxon>
        <taxon>Enterococcus</taxon>
    </lineage>
</organism>
<dbReference type="GO" id="GO:0019213">
    <property type="term" value="F:deacetylase activity"/>
    <property type="evidence" value="ECO:0007669"/>
    <property type="project" value="TreeGrafter"/>
</dbReference>
<dbReference type="SUPFAM" id="SSF88713">
    <property type="entry name" value="Glycoside hydrolase/deacetylase"/>
    <property type="match status" value="1"/>
</dbReference>
<dbReference type="Pfam" id="PF04794">
    <property type="entry name" value="YdjC"/>
    <property type="match status" value="1"/>
</dbReference>
<proteinExistence type="predicted"/>
<evidence type="ECO:0000256" key="4">
    <source>
        <dbReference type="ARBA" id="ARBA00022842"/>
    </source>
</evidence>
<dbReference type="InterPro" id="IPR022948">
    <property type="entry name" value="COD_ChbG_bac"/>
</dbReference>
<evidence type="ECO:0000256" key="2">
    <source>
        <dbReference type="ARBA" id="ARBA00022723"/>
    </source>
</evidence>
<evidence type="ECO:0000256" key="3">
    <source>
        <dbReference type="ARBA" id="ARBA00022801"/>
    </source>
</evidence>
<dbReference type="AlphaFoldDB" id="A0A179ES18"/>
<comment type="caution">
    <text evidence="6">The sequence shown here is derived from an EMBL/GenBank/DDBJ whole genome shotgun (WGS) entry which is preliminary data.</text>
</comment>
<protein>
    <recommendedName>
        <fullName evidence="8">Carbohydrate deacetylase</fullName>
    </recommendedName>
</protein>
<evidence type="ECO:0000313" key="7">
    <source>
        <dbReference type="Proteomes" id="UP000078516"/>
    </source>
</evidence>
<dbReference type="GO" id="GO:0000272">
    <property type="term" value="P:polysaccharide catabolic process"/>
    <property type="evidence" value="ECO:0007669"/>
    <property type="project" value="InterPro"/>
</dbReference>
<evidence type="ECO:0000313" key="6">
    <source>
        <dbReference type="EMBL" id="OAQ55623.1"/>
    </source>
</evidence>
<keyword evidence="7" id="KW-1185">Reference proteome</keyword>
<dbReference type="Proteomes" id="UP000078516">
    <property type="component" value="Unassembled WGS sequence"/>
</dbReference>